<keyword evidence="3" id="KW-1185">Reference proteome</keyword>
<dbReference type="OrthoDB" id="65716at2759"/>
<reference evidence="2 3" key="1">
    <citation type="journal article" date="2014" name="Genome Biol. Evol.">
        <title>Comparative genomics and transcriptomics analyses reveal divergent lifestyle features of nematode endoparasitic fungus Hirsutella minnesotensis.</title>
        <authorList>
            <person name="Lai Y."/>
            <person name="Liu K."/>
            <person name="Zhang X."/>
            <person name="Zhang X."/>
            <person name="Li K."/>
            <person name="Wang N."/>
            <person name="Shu C."/>
            <person name="Wu Y."/>
            <person name="Wang C."/>
            <person name="Bushley K.E."/>
            <person name="Xiang M."/>
            <person name="Liu X."/>
        </authorList>
    </citation>
    <scope>NUCLEOTIDE SEQUENCE [LARGE SCALE GENOMIC DNA]</scope>
    <source>
        <strain evidence="2 3">3608</strain>
    </source>
</reference>
<dbReference type="InterPro" id="IPR039057">
    <property type="entry name" value="Spo22/ZIP4"/>
</dbReference>
<dbReference type="GO" id="GO:0090173">
    <property type="term" value="P:regulation of synaptonemal complex assembly"/>
    <property type="evidence" value="ECO:0007669"/>
    <property type="project" value="InterPro"/>
</dbReference>
<keyword evidence="1" id="KW-0469">Meiosis</keyword>
<dbReference type="PANTHER" id="PTHR40375">
    <property type="entry name" value="SPORULATION-SPECIFIC PROTEIN 22"/>
    <property type="match status" value="1"/>
</dbReference>
<name>A0A0F7ZH37_9HYPO</name>
<dbReference type="Pfam" id="PF08631">
    <property type="entry name" value="SPO22"/>
    <property type="match status" value="1"/>
</dbReference>
<dbReference type="EMBL" id="KQ030556">
    <property type="protein sequence ID" value="KJZ71961.1"/>
    <property type="molecule type" value="Genomic_DNA"/>
</dbReference>
<sequence>MASINHLAAASRERTSRSIVDFAIQLETEITATRSGSAIDVLVADLSQHIQAMENISQQNTKVPSAAMARDLERRGRTIWNLCIRVKRDQSNDTAPADRTRLLVSTRVFAFYMLDIGRHARGLSRDAETNVVYLLNLALTLGRICLGDAEIEWGKLALRKAADYLERLKTLESPKAVTQTGDLLSRLEADYLTMRMALSWKEDRLDVAEHMFTKTDALRQSLHVSSAEAMADTLRHIGFDLAARGNHTLALKWLKRAHGLIEIQNLEQLSTHGLELRLAICHGIFQSLLAQNTSHSLQEAGDLVTYVETELGDRPVVLHWRLELLQKTPDEVADAHAYASVLRRLIRAFDHSDETFHFILHQIQQMREKNIRLAIGLLEEFTKLLASRSGNVAWLSKAIVKRIWMATVQDDEEDPIPALQGLIDGTFDSLSGPLQPDAAGSVQSLIWKKVEALLGAHRFAAADAWCQLAIHQLFASGGDGNAGKFGRKRIWCALKLNDADRAKDAYHNMPKAPQEDVLTSYLMFKVSLLGWDHDLGCESIARLSKASDTIQKQDILYACVREAQQSGDRICTIEALKAVANSWAVGGISSESLPAILRCTIRLMNVSEEERSSDGPESSCDWSEDICDIFDKAAEHAKQSPKDEQGRKVFTVSELSWFRKSAYNLGAMNCHVWPLHPILRIFTACLAFINCYPKDLPLADEADLRLMGLRCHFVIAAVLVSLARAEDRLDERLQRYLEARKQVAAYDSLMQDGLGVRDDAVQEDIGRKLATLFVFDFEGAVWLKAWDDLNVIVRKAKPCKDEALYKAMGDCLLRSQAPGKVMYATMKLIINEIFELEDFDGAKLAKYMRCLVQATLPLDDCLALQLLDQAQQIAREGRQVGRPFPGTELEWLVATAFNHAVDLYVRVDEARCHVWALKAMALAEYSDDGGSLAATLRERFARLRFDGTPQG</sequence>
<protein>
    <recommendedName>
        <fullName evidence="4">Protein ZIP4 homolog</fullName>
    </recommendedName>
</protein>
<evidence type="ECO:0000313" key="2">
    <source>
        <dbReference type="EMBL" id="KJZ71961.1"/>
    </source>
</evidence>
<dbReference type="GO" id="GO:0051321">
    <property type="term" value="P:meiotic cell cycle"/>
    <property type="evidence" value="ECO:0007669"/>
    <property type="project" value="UniProtKB-KW"/>
</dbReference>
<dbReference type="Proteomes" id="UP000054481">
    <property type="component" value="Unassembled WGS sequence"/>
</dbReference>
<evidence type="ECO:0008006" key="4">
    <source>
        <dbReference type="Google" id="ProtNLM"/>
    </source>
</evidence>
<accession>A0A0F7ZH37</accession>
<evidence type="ECO:0000313" key="3">
    <source>
        <dbReference type="Proteomes" id="UP000054481"/>
    </source>
</evidence>
<organism evidence="2 3">
    <name type="scientific">Hirsutella minnesotensis 3608</name>
    <dbReference type="NCBI Taxonomy" id="1043627"/>
    <lineage>
        <taxon>Eukaryota</taxon>
        <taxon>Fungi</taxon>
        <taxon>Dikarya</taxon>
        <taxon>Ascomycota</taxon>
        <taxon>Pezizomycotina</taxon>
        <taxon>Sordariomycetes</taxon>
        <taxon>Hypocreomycetidae</taxon>
        <taxon>Hypocreales</taxon>
        <taxon>Ophiocordycipitaceae</taxon>
        <taxon>Hirsutella</taxon>
    </lineage>
</organism>
<proteinExistence type="predicted"/>
<gene>
    <name evidence="2" type="ORF">HIM_08641</name>
</gene>
<dbReference type="PANTHER" id="PTHR40375:SF2">
    <property type="entry name" value="SPORULATION-SPECIFIC PROTEIN 22"/>
    <property type="match status" value="1"/>
</dbReference>
<dbReference type="InterPro" id="IPR013940">
    <property type="entry name" value="Spo22/ZIP4/TEX11"/>
</dbReference>
<evidence type="ECO:0000256" key="1">
    <source>
        <dbReference type="ARBA" id="ARBA00023254"/>
    </source>
</evidence>
<dbReference type="AlphaFoldDB" id="A0A0F7ZH37"/>